<evidence type="ECO:0000256" key="1">
    <source>
        <dbReference type="ARBA" id="ARBA00022679"/>
    </source>
</evidence>
<name>A0A916QE50_9BACL</name>
<dbReference type="PANTHER" id="PTHR46401:SF2">
    <property type="entry name" value="GLYCOSYLTRANSFERASE WBBK-RELATED"/>
    <property type="match status" value="1"/>
</dbReference>
<reference evidence="2" key="1">
    <citation type="submission" date="2020-08" db="EMBL/GenBank/DDBJ databases">
        <authorList>
            <person name="Uke A."/>
            <person name="Chhe C."/>
            <person name="Baramee S."/>
            <person name="Kosugi A."/>
        </authorList>
    </citation>
    <scope>NUCLEOTIDE SEQUENCE</scope>
    <source>
        <strain evidence="2">DA-C8</strain>
    </source>
</reference>
<dbReference type="Gene3D" id="3.40.50.2000">
    <property type="entry name" value="Glycogen Phosphorylase B"/>
    <property type="match status" value="1"/>
</dbReference>
<comment type="caution">
    <text evidence="2">The sequence shown here is derived from an EMBL/GenBank/DDBJ whole genome shotgun (WGS) entry which is preliminary data.</text>
</comment>
<dbReference type="Proteomes" id="UP000654993">
    <property type="component" value="Unassembled WGS sequence"/>
</dbReference>
<protein>
    <submittedName>
        <fullName evidence="2">Uncharacterized protein</fullName>
    </submittedName>
</protein>
<dbReference type="PANTHER" id="PTHR46401">
    <property type="entry name" value="GLYCOSYLTRANSFERASE WBBK-RELATED"/>
    <property type="match status" value="1"/>
</dbReference>
<sequence length="336" mass="38750">MRIVHAPTEIAGQMGTLIYGLRKLGHEALGYNWFHSYLNYQSSHVINTEAYELKKIIDPILRHTDIFHFHNGNTFLIGNADIPLLHDAGKKMVMHHWGNDVRTAERSKLLNKYPFPTSYLTDEKITDRLKLLSRYIRHAIVQDYELYPHVSDYYEHVHVIPLAVNVYNIPYAYPSDKSNQPTIIHAPTNREFKGSEYVEKAIADLNGKVPFHYRTIEKMSHDEAMKQYLKADIIIDQILCGTYGMLSVEAMAMGKVVVAYVRDDVRAQIPYELPIVTASPDTIRDVLLDLLQNPEKRRQIGIAGRNFVKRYHAVEQVVPKILKVYAQLEKEDYAVC</sequence>
<evidence type="ECO:0000313" key="2">
    <source>
        <dbReference type="EMBL" id="GFR37934.1"/>
    </source>
</evidence>
<proteinExistence type="predicted"/>
<reference evidence="2" key="2">
    <citation type="journal article" date="2021" name="Data Brief">
        <title>Draft genome sequence data of the facultative, thermophilic, xylanolytic bacterium Paenibacillus sp. strain DA-C8.</title>
        <authorList>
            <person name="Chhe C."/>
            <person name="Uke A."/>
            <person name="Baramee S."/>
            <person name="Ungkulpasvich U."/>
            <person name="Tachaapaikoon C."/>
            <person name="Pason P."/>
            <person name="Waeonukul R."/>
            <person name="Ratanakhanokchai K."/>
            <person name="Kosugi A."/>
        </authorList>
    </citation>
    <scope>NUCLEOTIDE SEQUENCE</scope>
    <source>
        <strain evidence="2">DA-C8</strain>
    </source>
</reference>
<dbReference type="EMBL" id="BMAQ01000009">
    <property type="protein sequence ID" value="GFR37934.1"/>
    <property type="molecule type" value="Genomic_DNA"/>
</dbReference>
<keyword evidence="3" id="KW-1185">Reference proteome</keyword>
<dbReference type="GO" id="GO:0016757">
    <property type="term" value="F:glycosyltransferase activity"/>
    <property type="evidence" value="ECO:0007669"/>
    <property type="project" value="TreeGrafter"/>
</dbReference>
<dbReference type="SUPFAM" id="SSF53756">
    <property type="entry name" value="UDP-Glycosyltransferase/glycogen phosphorylase"/>
    <property type="match status" value="1"/>
</dbReference>
<dbReference type="RefSeq" id="WP_200966207.1">
    <property type="nucleotide sequence ID" value="NZ_BMAQ01000009.1"/>
</dbReference>
<organism evidence="2 3">
    <name type="scientific">Insulibacter thermoxylanivorax</name>
    <dbReference type="NCBI Taxonomy" id="2749268"/>
    <lineage>
        <taxon>Bacteria</taxon>
        <taxon>Bacillati</taxon>
        <taxon>Bacillota</taxon>
        <taxon>Bacilli</taxon>
        <taxon>Bacillales</taxon>
        <taxon>Paenibacillaceae</taxon>
        <taxon>Insulibacter</taxon>
    </lineage>
</organism>
<accession>A0A916QE50</accession>
<dbReference type="AlphaFoldDB" id="A0A916QE50"/>
<evidence type="ECO:0000313" key="3">
    <source>
        <dbReference type="Proteomes" id="UP000654993"/>
    </source>
</evidence>
<gene>
    <name evidence="2" type="ORF">PRECH8_12300</name>
</gene>
<dbReference type="GO" id="GO:0009103">
    <property type="term" value="P:lipopolysaccharide biosynthetic process"/>
    <property type="evidence" value="ECO:0007669"/>
    <property type="project" value="TreeGrafter"/>
</dbReference>
<keyword evidence="1" id="KW-0808">Transferase</keyword>